<evidence type="ECO:0000256" key="6">
    <source>
        <dbReference type="ARBA" id="ARBA00023136"/>
    </source>
</evidence>
<name>A0AAD2DMT3_9LAMI</name>
<dbReference type="GO" id="GO:0016020">
    <property type="term" value="C:membrane"/>
    <property type="evidence" value="ECO:0007669"/>
    <property type="project" value="UniProtKB-SubCell"/>
</dbReference>
<evidence type="ECO:0000256" key="3">
    <source>
        <dbReference type="ARBA" id="ARBA00022692"/>
    </source>
</evidence>
<dbReference type="GO" id="GO:0006865">
    <property type="term" value="P:amino acid transport"/>
    <property type="evidence" value="ECO:0007669"/>
    <property type="project" value="UniProtKB-KW"/>
</dbReference>
<dbReference type="Pfam" id="PF01490">
    <property type="entry name" value="Aa_trans"/>
    <property type="match status" value="1"/>
</dbReference>
<comment type="subcellular location">
    <subcellularLocation>
        <location evidence="1">Membrane</location>
    </subcellularLocation>
</comment>
<evidence type="ECO:0000256" key="5">
    <source>
        <dbReference type="ARBA" id="ARBA00022989"/>
    </source>
</evidence>
<gene>
    <name evidence="9" type="ORF">FPE_LOCUS7189</name>
</gene>
<protein>
    <recommendedName>
        <fullName evidence="8">Amino acid transporter transmembrane domain-containing protein</fullName>
    </recommendedName>
</protein>
<dbReference type="PANTHER" id="PTHR48017">
    <property type="entry name" value="OS05G0424000 PROTEIN-RELATED"/>
    <property type="match status" value="1"/>
</dbReference>
<keyword evidence="4" id="KW-0029">Amino-acid transport</keyword>
<feature type="transmembrane region" description="Helical" evidence="7">
    <location>
        <begin position="34"/>
        <end position="54"/>
    </location>
</feature>
<accession>A0AAD2DMT3</accession>
<keyword evidence="2" id="KW-0813">Transport</keyword>
<dbReference type="InterPro" id="IPR013057">
    <property type="entry name" value="AA_transpt_TM"/>
</dbReference>
<evidence type="ECO:0000313" key="10">
    <source>
        <dbReference type="Proteomes" id="UP000834106"/>
    </source>
</evidence>
<evidence type="ECO:0000256" key="4">
    <source>
        <dbReference type="ARBA" id="ARBA00022970"/>
    </source>
</evidence>
<keyword evidence="5 7" id="KW-1133">Transmembrane helix</keyword>
<organism evidence="9 10">
    <name type="scientific">Fraxinus pennsylvanica</name>
    <dbReference type="NCBI Taxonomy" id="56036"/>
    <lineage>
        <taxon>Eukaryota</taxon>
        <taxon>Viridiplantae</taxon>
        <taxon>Streptophyta</taxon>
        <taxon>Embryophyta</taxon>
        <taxon>Tracheophyta</taxon>
        <taxon>Spermatophyta</taxon>
        <taxon>Magnoliopsida</taxon>
        <taxon>eudicotyledons</taxon>
        <taxon>Gunneridae</taxon>
        <taxon>Pentapetalae</taxon>
        <taxon>asterids</taxon>
        <taxon>lamiids</taxon>
        <taxon>Lamiales</taxon>
        <taxon>Oleaceae</taxon>
        <taxon>Oleeae</taxon>
        <taxon>Fraxinus</taxon>
    </lineage>
</organism>
<feature type="transmembrane region" description="Helical" evidence="7">
    <location>
        <begin position="66"/>
        <end position="85"/>
    </location>
</feature>
<proteinExistence type="predicted"/>
<evidence type="ECO:0000259" key="8">
    <source>
        <dbReference type="Pfam" id="PF01490"/>
    </source>
</evidence>
<keyword evidence="3 7" id="KW-0812">Transmembrane</keyword>
<keyword evidence="6 7" id="KW-0472">Membrane</keyword>
<dbReference type="Proteomes" id="UP000834106">
    <property type="component" value="Chromosome 4"/>
</dbReference>
<dbReference type="EMBL" id="OU503039">
    <property type="protein sequence ID" value="CAI9759759.1"/>
    <property type="molecule type" value="Genomic_DNA"/>
</dbReference>
<evidence type="ECO:0000313" key="9">
    <source>
        <dbReference type="EMBL" id="CAI9759759.1"/>
    </source>
</evidence>
<sequence>MLYKCSWRSYCVHFFWIGLVDQVGLHTKGTTLNLSALPVAIGLYGFCYSGHAVFPNIYTSMEKRSLFPAVLLASFGICTLMYAGVAGMGYTMFGETTQSQFTHNMPKDLVASKIVVWTTVVNPFTKYPFSVSTAIICLLVALS</sequence>
<reference evidence="9" key="1">
    <citation type="submission" date="2023-05" db="EMBL/GenBank/DDBJ databases">
        <authorList>
            <person name="Huff M."/>
        </authorList>
    </citation>
    <scope>NUCLEOTIDE SEQUENCE</scope>
</reference>
<evidence type="ECO:0000256" key="2">
    <source>
        <dbReference type="ARBA" id="ARBA00022448"/>
    </source>
</evidence>
<evidence type="ECO:0000256" key="1">
    <source>
        <dbReference type="ARBA" id="ARBA00004370"/>
    </source>
</evidence>
<keyword evidence="10" id="KW-1185">Reference proteome</keyword>
<dbReference type="AlphaFoldDB" id="A0AAD2DMT3"/>
<feature type="domain" description="Amino acid transporter transmembrane" evidence="8">
    <location>
        <begin position="21"/>
        <end position="136"/>
    </location>
</feature>
<evidence type="ECO:0000256" key="7">
    <source>
        <dbReference type="SAM" id="Phobius"/>
    </source>
</evidence>